<protein>
    <submittedName>
        <fullName evidence="1">Nuclease</fullName>
    </submittedName>
</protein>
<dbReference type="Proteomes" id="UP000475079">
    <property type="component" value="Unassembled WGS sequence"/>
</dbReference>
<reference evidence="1 2" key="1">
    <citation type="submission" date="2019-10" db="EMBL/GenBank/DDBJ databases">
        <title>Characterization of a new Citrobacter species.</title>
        <authorList>
            <person name="Goncalves Ribeiro T."/>
            <person name="Izdebski R."/>
            <person name="Urbanowicz P."/>
            <person name="Carmeli Y."/>
            <person name="Gniadkowski M."/>
            <person name="Peixe L."/>
        </authorList>
    </citation>
    <scope>NUCLEOTIDE SEQUENCE [LARGE SCALE GENOMIC DNA]</scope>
    <source>
        <strain evidence="1 2">NMI7905_11</strain>
    </source>
</reference>
<organism evidence="1 2">
    <name type="scientific">Citrobacter telavivensis</name>
    <dbReference type="NCBI Taxonomy" id="2653932"/>
    <lineage>
        <taxon>Bacteria</taxon>
        <taxon>Pseudomonadati</taxon>
        <taxon>Pseudomonadota</taxon>
        <taxon>Gammaproteobacteria</taxon>
        <taxon>Enterobacterales</taxon>
        <taxon>Enterobacteriaceae</taxon>
        <taxon>Citrobacter</taxon>
    </lineage>
</organism>
<dbReference type="GO" id="GO:0003676">
    <property type="term" value="F:nucleic acid binding"/>
    <property type="evidence" value="ECO:0007669"/>
    <property type="project" value="InterPro"/>
</dbReference>
<dbReference type="InterPro" id="IPR011856">
    <property type="entry name" value="tRNA_endonuc-like_dom_sf"/>
</dbReference>
<name>A0A6L5EGJ6_9ENTR</name>
<comment type="caution">
    <text evidence="1">The sequence shown here is derived from an EMBL/GenBank/DDBJ whole genome shotgun (WGS) entry which is preliminary data.</text>
</comment>
<sequence>MPVHHAIWRVGENPQPLIISKLASEQLLERMILTDPTILSDQWMIIGHQENTLDKGRIDLLAIAPDASLILIELKRDRTPREVVAQALDYASWVDDLSPERLSQIYENFSGGNLGDAFRQRFNVELEDDAINKSHQIIIVAAELDPSTERIVDYLSKYGISINVLFFKVFQHGDEQFLSRAWLIDPSETQTNAAQATATSASAKEPWNGEFYVSFGDPKSRVWEEARRYGFISAGGGSWYSQTLKQLQPGNRVWVKIPATGYVGVGIVQSAVEPASSFTINTEHGEKLAMDVLKFGDGYRENADDPDKSEYFVPVKWLETRAESDAVNEVGFFGNQNTVCKPTTPKWRHTVDKLKRIFLRWDAERAE</sequence>
<dbReference type="AlphaFoldDB" id="A0A6L5EGJ6"/>
<keyword evidence="2" id="KW-1185">Reference proteome</keyword>
<accession>A0A6L5EGJ6</accession>
<evidence type="ECO:0000313" key="1">
    <source>
        <dbReference type="EMBL" id="MPQ54654.1"/>
    </source>
</evidence>
<dbReference type="EMBL" id="WHIY01000035">
    <property type="protein sequence ID" value="MPQ54654.1"/>
    <property type="molecule type" value="Genomic_DNA"/>
</dbReference>
<evidence type="ECO:0000313" key="2">
    <source>
        <dbReference type="Proteomes" id="UP000475079"/>
    </source>
</evidence>
<proteinExistence type="predicted"/>
<dbReference type="Gene3D" id="3.40.1350.10">
    <property type="match status" value="1"/>
</dbReference>
<gene>
    <name evidence="1" type="ORF">GBB84_27715</name>
</gene>
<dbReference type="RefSeq" id="WP_003028207.1">
    <property type="nucleotide sequence ID" value="NZ_WHIY01000035.1"/>
</dbReference>